<evidence type="ECO:0000313" key="3">
    <source>
        <dbReference type="Proteomes" id="UP000334340"/>
    </source>
</evidence>
<evidence type="ECO:0000313" key="2">
    <source>
        <dbReference type="EMBL" id="VUZ83773.1"/>
    </source>
</evidence>
<sequence>MPAVKLGVSRQVAIPKKIHDALGLAPGDYLEVELKAGKVVLTPKALVDKEIERRLAEGLEDIKKGRGIGPFSSAKEAIRALHQEAKKLKKE</sequence>
<name>A0A564ZF39_9BACT</name>
<evidence type="ECO:0000259" key="1">
    <source>
        <dbReference type="SMART" id="SM00966"/>
    </source>
</evidence>
<dbReference type="EMBL" id="CABIKM010000001">
    <property type="protein sequence ID" value="VUZ83773.1"/>
    <property type="molecule type" value="Genomic_DNA"/>
</dbReference>
<dbReference type="Gene3D" id="2.10.260.10">
    <property type="match status" value="1"/>
</dbReference>
<dbReference type="SUPFAM" id="SSF89447">
    <property type="entry name" value="AbrB/MazE/MraZ-like"/>
    <property type="match status" value="1"/>
</dbReference>
<dbReference type="NCBIfam" id="TIGR01439">
    <property type="entry name" value="lp_hng_hel_AbrB"/>
    <property type="match status" value="1"/>
</dbReference>
<gene>
    <name evidence="2" type="ORF">MELA_00131</name>
</gene>
<dbReference type="AlphaFoldDB" id="A0A564ZF39"/>
<feature type="domain" description="SpoVT-AbrB" evidence="1">
    <location>
        <begin position="4"/>
        <end position="49"/>
    </location>
</feature>
<accession>A0A564ZF39</accession>
<dbReference type="SMART" id="SM00966">
    <property type="entry name" value="SpoVT_AbrB"/>
    <property type="match status" value="1"/>
</dbReference>
<dbReference type="GO" id="GO:0003677">
    <property type="term" value="F:DNA binding"/>
    <property type="evidence" value="ECO:0007669"/>
    <property type="project" value="InterPro"/>
</dbReference>
<reference evidence="2 3" key="1">
    <citation type="submission" date="2019-07" db="EMBL/GenBank/DDBJ databases">
        <authorList>
            <person name="Cremers G."/>
        </authorList>
    </citation>
    <scope>NUCLEOTIDE SEQUENCE [LARGE SCALE GENOMIC DNA]</scope>
</reference>
<dbReference type="InterPro" id="IPR037914">
    <property type="entry name" value="SpoVT-AbrB_sf"/>
</dbReference>
<keyword evidence="3" id="KW-1185">Reference proteome</keyword>
<protein>
    <submittedName>
        <fullName evidence="2">SpoVT / AbrB like domain protein</fullName>
    </submittedName>
</protein>
<dbReference type="Pfam" id="PF04014">
    <property type="entry name" value="MazE_antitoxin"/>
    <property type="match status" value="1"/>
</dbReference>
<dbReference type="InterPro" id="IPR007159">
    <property type="entry name" value="SpoVT-AbrB_dom"/>
</dbReference>
<dbReference type="Proteomes" id="UP000334340">
    <property type="component" value="Unassembled WGS sequence"/>
</dbReference>
<organism evidence="2 3">
    <name type="scientific">Candidatus Methylomirabilis lanthanidiphila</name>
    <dbReference type="NCBI Taxonomy" id="2211376"/>
    <lineage>
        <taxon>Bacteria</taxon>
        <taxon>Candidatus Methylomirabilota</taxon>
        <taxon>Candidatus Methylomirabilia</taxon>
        <taxon>Candidatus Methylomirabilales</taxon>
        <taxon>Candidatus Methylomirabilaceae</taxon>
        <taxon>Candidatus Methylomirabilis</taxon>
    </lineage>
</organism>
<proteinExistence type="predicted"/>